<dbReference type="EMBL" id="FWZX01000002">
    <property type="protein sequence ID" value="SME99188.1"/>
    <property type="molecule type" value="Genomic_DNA"/>
</dbReference>
<keyword evidence="2" id="KW-0489">Methyltransferase</keyword>
<accession>A0A1Y6BBF8</accession>
<protein>
    <submittedName>
        <fullName evidence="2">Methyltransferase, FkbM family</fullName>
    </submittedName>
</protein>
<keyword evidence="2" id="KW-0808">Transferase</keyword>
<gene>
    <name evidence="2" type="ORF">SAMN05428998_102249</name>
</gene>
<dbReference type="Gene3D" id="3.40.50.150">
    <property type="entry name" value="Vaccinia Virus protein VP39"/>
    <property type="match status" value="1"/>
</dbReference>
<dbReference type="GO" id="GO:0008168">
    <property type="term" value="F:methyltransferase activity"/>
    <property type="evidence" value="ECO:0007669"/>
    <property type="project" value="UniProtKB-KW"/>
</dbReference>
<sequence length="357" mass="40447">MDIKDLTETGDSRHAQELDRRTLDERLEVFAPWVAQQPELVHELKRLFKRGRDALARRDLDALHFLIKKQLGALTDLTAMTQRTMLETVRKDPDNPSSRRLLRLVSRFYEEIAWPTIPLEYRDNALQIYARSKAEFTRWRVVEKEPWTVEWIEREFAAGGVLYDIGANVGAYSLVAGAVSGDKGRIFAFEPAYRTYAALIDNVALNRMQGRITALPLALSDRVTMSDMRYRSNESGAGMHGIGDEPVEGMKDFDATLVYPILLYTLDRAVEDFGLPAPNYVKIDVDGHECALLEGARRTLGGPAIRSVLVECSGEERRDQVRRLLGEELGLAEAGEWSSTPELGEEGRVSYLLFERR</sequence>
<dbReference type="InterPro" id="IPR006342">
    <property type="entry name" value="FkbM_mtfrase"/>
</dbReference>
<dbReference type="RefSeq" id="WP_143596150.1">
    <property type="nucleotide sequence ID" value="NZ_FWZX01000002.1"/>
</dbReference>
<organism evidence="2 3">
    <name type="scientific">Tistlia consotensis USBA 355</name>
    <dbReference type="NCBI Taxonomy" id="560819"/>
    <lineage>
        <taxon>Bacteria</taxon>
        <taxon>Pseudomonadati</taxon>
        <taxon>Pseudomonadota</taxon>
        <taxon>Alphaproteobacteria</taxon>
        <taxon>Rhodospirillales</taxon>
        <taxon>Rhodovibrionaceae</taxon>
        <taxon>Tistlia</taxon>
    </lineage>
</organism>
<evidence type="ECO:0000313" key="3">
    <source>
        <dbReference type="Proteomes" id="UP000192917"/>
    </source>
</evidence>
<dbReference type="Proteomes" id="UP000192917">
    <property type="component" value="Unassembled WGS sequence"/>
</dbReference>
<dbReference type="PANTHER" id="PTHR34203">
    <property type="entry name" value="METHYLTRANSFERASE, FKBM FAMILY PROTEIN"/>
    <property type="match status" value="1"/>
</dbReference>
<dbReference type="Pfam" id="PF05050">
    <property type="entry name" value="Methyltransf_21"/>
    <property type="match status" value="1"/>
</dbReference>
<dbReference type="InterPro" id="IPR029063">
    <property type="entry name" value="SAM-dependent_MTases_sf"/>
</dbReference>
<proteinExistence type="predicted"/>
<dbReference type="PANTHER" id="PTHR34203:SF15">
    <property type="entry name" value="SLL1173 PROTEIN"/>
    <property type="match status" value="1"/>
</dbReference>
<dbReference type="InterPro" id="IPR052514">
    <property type="entry name" value="SAM-dependent_MTase"/>
</dbReference>
<dbReference type="AlphaFoldDB" id="A0A1Y6BBF8"/>
<dbReference type="STRING" id="560819.SAMN05428998_102249"/>
<dbReference type="SUPFAM" id="SSF53335">
    <property type="entry name" value="S-adenosyl-L-methionine-dependent methyltransferases"/>
    <property type="match status" value="1"/>
</dbReference>
<dbReference type="GO" id="GO:0032259">
    <property type="term" value="P:methylation"/>
    <property type="evidence" value="ECO:0007669"/>
    <property type="project" value="UniProtKB-KW"/>
</dbReference>
<reference evidence="2 3" key="1">
    <citation type="submission" date="2017-04" db="EMBL/GenBank/DDBJ databases">
        <authorList>
            <person name="Afonso C.L."/>
            <person name="Miller P.J."/>
            <person name="Scott M.A."/>
            <person name="Spackman E."/>
            <person name="Goraichik I."/>
            <person name="Dimitrov K.M."/>
            <person name="Suarez D.L."/>
            <person name="Swayne D.E."/>
        </authorList>
    </citation>
    <scope>NUCLEOTIDE SEQUENCE [LARGE SCALE GENOMIC DNA]</scope>
    <source>
        <strain evidence="2 3">USBA 355</strain>
    </source>
</reference>
<dbReference type="NCBIfam" id="TIGR01444">
    <property type="entry name" value="fkbM_fam"/>
    <property type="match status" value="1"/>
</dbReference>
<feature type="domain" description="Methyltransferase FkbM" evidence="1">
    <location>
        <begin position="164"/>
        <end position="316"/>
    </location>
</feature>
<evidence type="ECO:0000313" key="2">
    <source>
        <dbReference type="EMBL" id="SME99188.1"/>
    </source>
</evidence>
<evidence type="ECO:0000259" key="1">
    <source>
        <dbReference type="Pfam" id="PF05050"/>
    </source>
</evidence>
<name>A0A1Y6BBF8_9PROT</name>
<keyword evidence="3" id="KW-1185">Reference proteome</keyword>